<organism evidence="2 3">
    <name type="scientific">Elysia crispata</name>
    <name type="common">lettuce slug</name>
    <dbReference type="NCBI Taxonomy" id="231223"/>
    <lineage>
        <taxon>Eukaryota</taxon>
        <taxon>Metazoa</taxon>
        <taxon>Spiralia</taxon>
        <taxon>Lophotrochozoa</taxon>
        <taxon>Mollusca</taxon>
        <taxon>Gastropoda</taxon>
        <taxon>Heterobranchia</taxon>
        <taxon>Euthyneura</taxon>
        <taxon>Panpulmonata</taxon>
        <taxon>Sacoglossa</taxon>
        <taxon>Placobranchoidea</taxon>
        <taxon>Plakobranchidae</taxon>
        <taxon>Elysia</taxon>
    </lineage>
</organism>
<comment type="caution">
    <text evidence="2">The sequence shown here is derived from an EMBL/GenBank/DDBJ whole genome shotgun (WGS) entry which is preliminary data.</text>
</comment>
<dbReference type="Proteomes" id="UP001283361">
    <property type="component" value="Unassembled WGS sequence"/>
</dbReference>
<evidence type="ECO:0000313" key="3">
    <source>
        <dbReference type="Proteomes" id="UP001283361"/>
    </source>
</evidence>
<dbReference type="EMBL" id="JAWDGP010007018">
    <property type="protein sequence ID" value="KAK3731249.1"/>
    <property type="molecule type" value="Genomic_DNA"/>
</dbReference>
<proteinExistence type="predicted"/>
<keyword evidence="1" id="KW-0812">Transmembrane</keyword>
<accession>A0AAE1CRQ4</accession>
<name>A0AAE1CRQ4_9GAST</name>
<keyword evidence="3" id="KW-1185">Reference proteome</keyword>
<protein>
    <submittedName>
        <fullName evidence="2">Uncharacterized protein</fullName>
    </submittedName>
</protein>
<evidence type="ECO:0000256" key="1">
    <source>
        <dbReference type="SAM" id="Phobius"/>
    </source>
</evidence>
<keyword evidence="1" id="KW-0472">Membrane</keyword>
<evidence type="ECO:0000313" key="2">
    <source>
        <dbReference type="EMBL" id="KAK3731249.1"/>
    </source>
</evidence>
<sequence>MMWASAVRARELARLARSYCYAAFLGSRSTVMLLRRFFSKESMLLWSHAPANLTLYPSLELFLGDFSMGKVGLHVVLVEFLWPALLSLAFAHFTIE</sequence>
<reference evidence="2" key="1">
    <citation type="journal article" date="2023" name="G3 (Bethesda)">
        <title>A reference genome for the long-term kleptoplast-retaining sea slug Elysia crispata morphotype clarki.</title>
        <authorList>
            <person name="Eastman K.E."/>
            <person name="Pendleton A.L."/>
            <person name="Shaikh M.A."/>
            <person name="Suttiyut T."/>
            <person name="Ogas R."/>
            <person name="Tomko P."/>
            <person name="Gavelis G."/>
            <person name="Widhalm J.R."/>
            <person name="Wisecaver J.H."/>
        </authorList>
    </citation>
    <scope>NUCLEOTIDE SEQUENCE</scope>
    <source>
        <strain evidence="2">ECLA1</strain>
    </source>
</reference>
<gene>
    <name evidence="2" type="ORF">RRG08_025792</name>
</gene>
<keyword evidence="1" id="KW-1133">Transmembrane helix</keyword>
<feature type="transmembrane region" description="Helical" evidence="1">
    <location>
        <begin position="71"/>
        <end position="95"/>
    </location>
</feature>
<dbReference type="AlphaFoldDB" id="A0AAE1CRQ4"/>